<dbReference type="InterPro" id="IPR011029">
    <property type="entry name" value="DEATH-like_dom_sf"/>
</dbReference>
<dbReference type="InterPro" id="IPR002138">
    <property type="entry name" value="Pept_C14_p10"/>
</dbReference>
<dbReference type="SMART" id="SM01289">
    <property type="entry name" value="PYRIN"/>
    <property type="match status" value="1"/>
</dbReference>
<dbReference type="PROSITE" id="PS01122">
    <property type="entry name" value="CASPASE_CYS"/>
    <property type="match status" value="1"/>
</dbReference>
<evidence type="ECO:0000256" key="7">
    <source>
        <dbReference type="RuleBase" id="RU003971"/>
    </source>
</evidence>
<dbReference type="Proteomes" id="UP001187343">
    <property type="component" value="Unassembled WGS sequence"/>
</dbReference>
<feature type="domain" description="Caspase family p20" evidence="10">
    <location>
        <begin position="144"/>
        <end position="279"/>
    </location>
</feature>
<dbReference type="InterPro" id="IPR001309">
    <property type="entry name" value="Pept_C14_p20"/>
</dbReference>
<dbReference type="Gene3D" id="1.10.533.10">
    <property type="entry name" value="Death Domain, Fas"/>
    <property type="match status" value="1"/>
</dbReference>
<feature type="active site" evidence="6">
    <location>
        <position position="221"/>
    </location>
</feature>
<dbReference type="InterPro" id="IPR029030">
    <property type="entry name" value="Caspase-like_dom_sf"/>
</dbReference>
<keyword evidence="4" id="KW-0788">Thiol protease</keyword>
<protein>
    <submittedName>
        <fullName evidence="12">Uncharacterized protein</fullName>
    </submittedName>
</protein>
<dbReference type="AlphaFoldDB" id="A0AA88Q9N3"/>
<keyword evidence="3" id="KW-0378">Hydrolase</keyword>
<dbReference type="GO" id="GO:0004197">
    <property type="term" value="F:cysteine-type endopeptidase activity"/>
    <property type="evidence" value="ECO:0007669"/>
    <property type="project" value="InterPro"/>
</dbReference>
<dbReference type="SUPFAM" id="SSF47986">
    <property type="entry name" value="DEATH domain"/>
    <property type="match status" value="1"/>
</dbReference>
<evidence type="ECO:0000256" key="6">
    <source>
        <dbReference type="PIRSR" id="PIRSR038001-1"/>
    </source>
</evidence>
<evidence type="ECO:0000313" key="12">
    <source>
        <dbReference type="EMBL" id="KAK2909476.1"/>
    </source>
</evidence>
<dbReference type="EMBL" id="JAUYZG010000004">
    <property type="protein sequence ID" value="KAK2909476.1"/>
    <property type="molecule type" value="Genomic_DNA"/>
</dbReference>
<keyword evidence="5" id="KW-0865">Zymogen</keyword>
<feature type="domain" description="Pyrin" evidence="11">
    <location>
        <begin position="1"/>
        <end position="88"/>
    </location>
</feature>
<dbReference type="PIRSF" id="PIRSF038001">
    <property type="entry name" value="Caspase_ICE"/>
    <property type="match status" value="1"/>
</dbReference>
<dbReference type="InterPro" id="IPR016129">
    <property type="entry name" value="Caspase_his_AS"/>
</dbReference>
<dbReference type="GO" id="GO:0097169">
    <property type="term" value="C:AIM2 inflammasome complex"/>
    <property type="evidence" value="ECO:0007669"/>
    <property type="project" value="TreeGrafter"/>
</dbReference>
<dbReference type="PRINTS" id="PR00376">
    <property type="entry name" value="IL1BCENZYME"/>
</dbReference>
<dbReference type="PANTHER" id="PTHR47901">
    <property type="entry name" value="CASPASE RECRUITMENT DOMAIN-CONTAINING PROTEIN 18"/>
    <property type="match status" value="1"/>
</dbReference>
<dbReference type="PANTHER" id="PTHR47901:SF3">
    <property type="entry name" value="CASPASE-1"/>
    <property type="match status" value="1"/>
</dbReference>
<dbReference type="InterPro" id="IPR033139">
    <property type="entry name" value="Caspase_cys_AS"/>
</dbReference>
<evidence type="ECO:0000256" key="1">
    <source>
        <dbReference type="ARBA" id="ARBA00010134"/>
    </source>
</evidence>
<keyword evidence="13" id="KW-1185">Reference proteome</keyword>
<dbReference type="Pfam" id="PF02758">
    <property type="entry name" value="PYRIN"/>
    <property type="match status" value="1"/>
</dbReference>
<dbReference type="InterPro" id="IPR015917">
    <property type="entry name" value="Pept_C14A"/>
</dbReference>
<dbReference type="Gene3D" id="3.40.50.1460">
    <property type="match status" value="1"/>
</dbReference>
<dbReference type="InterPro" id="IPR002398">
    <property type="entry name" value="Pept_C14"/>
</dbReference>
<dbReference type="PROSITE" id="PS50208">
    <property type="entry name" value="CASPASE_P20"/>
    <property type="match status" value="1"/>
</dbReference>
<proteinExistence type="inferred from homology"/>
<evidence type="ECO:0000256" key="5">
    <source>
        <dbReference type="ARBA" id="ARBA00023145"/>
    </source>
</evidence>
<feature type="active site" evidence="6">
    <location>
        <position position="275"/>
    </location>
</feature>
<evidence type="ECO:0000313" key="13">
    <source>
        <dbReference type="Proteomes" id="UP001187343"/>
    </source>
</evidence>
<dbReference type="SMART" id="SM00115">
    <property type="entry name" value="CASc"/>
    <property type="match status" value="1"/>
</dbReference>
<dbReference type="PROSITE" id="PS50824">
    <property type="entry name" value="DAPIN"/>
    <property type="match status" value="1"/>
</dbReference>
<evidence type="ECO:0000256" key="8">
    <source>
        <dbReference type="SAM" id="MobiDB-lite"/>
    </source>
</evidence>
<dbReference type="GO" id="GO:0050727">
    <property type="term" value="P:regulation of inflammatory response"/>
    <property type="evidence" value="ECO:0007669"/>
    <property type="project" value="TreeGrafter"/>
</dbReference>
<feature type="domain" description="Caspase family p10" evidence="9">
    <location>
        <begin position="296"/>
        <end position="380"/>
    </location>
</feature>
<comment type="caution">
    <text evidence="12">The sequence shown here is derived from an EMBL/GenBank/DDBJ whole genome shotgun (WGS) entry which is preliminary data.</text>
</comment>
<dbReference type="CDD" id="cd08321">
    <property type="entry name" value="Pyrin_ASC-like"/>
    <property type="match status" value="1"/>
</dbReference>
<dbReference type="Pfam" id="PF00656">
    <property type="entry name" value="Peptidase_C14"/>
    <property type="match status" value="1"/>
</dbReference>
<evidence type="ECO:0000259" key="11">
    <source>
        <dbReference type="PROSITE" id="PS50824"/>
    </source>
</evidence>
<dbReference type="CDD" id="cd00032">
    <property type="entry name" value="CASc"/>
    <property type="match status" value="1"/>
</dbReference>
<gene>
    <name evidence="12" type="ORF">Q8A67_005313</name>
</gene>
<dbReference type="Gene3D" id="3.30.70.1470">
    <property type="entry name" value="Caspase-like"/>
    <property type="match status" value="1"/>
</dbReference>
<name>A0AA88Q9N3_9TELE</name>
<dbReference type="GO" id="GO:0072557">
    <property type="term" value="C:IPAF inflammasome complex"/>
    <property type="evidence" value="ECO:0007669"/>
    <property type="project" value="TreeGrafter"/>
</dbReference>
<dbReference type="GO" id="GO:0006508">
    <property type="term" value="P:proteolysis"/>
    <property type="evidence" value="ECO:0007669"/>
    <property type="project" value="UniProtKB-KW"/>
</dbReference>
<feature type="compositionally biased region" description="Polar residues" evidence="8">
    <location>
        <begin position="106"/>
        <end position="119"/>
    </location>
</feature>
<dbReference type="PROSITE" id="PS50207">
    <property type="entry name" value="CASPASE_P10"/>
    <property type="match status" value="1"/>
</dbReference>
<organism evidence="12 13">
    <name type="scientific">Cirrhinus molitorella</name>
    <name type="common">mud carp</name>
    <dbReference type="NCBI Taxonomy" id="172907"/>
    <lineage>
        <taxon>Eukaryota</taxon>
        <taxon>Metazoa</taxon>
        <taxon>Chordata</taxon>
        <taxon>Craniata</taxon>
        <taxon>Vertebrata</taxon>
        <taxon>Euteleostomi</taxon>
        <taxon>Actinopterygii</taxon>
        <taxon>Neopterygii</taxon>
        <taxon>Teleostei</taxon>
        <taxon>Ostariophysi</taxon>
        <taxon>Cypriniformes</taxon>
        <taxon>Cyprinidae</taxon>
        <taxon>Labeoninae</taxon>
        <taxon>Labeonini</taxon>
        <taxon>Cirrhinus</taxon>
    </lineage>
</organism>
<keyword evidence="2" id="KW-0645">Protease</keyword>
<dbReference type="SUPFAM" id="SSF52129">
    <property type="entry name" value="Caspase-like"/>
    <property type="match status" value="1"/>
</dbReference>
<accession>A0AA88Q9N3</accession>
<evidence type="ECO:0000256" key="2">
    <source>
        <dbReference type="ARBA" id="ARBA00022670"/>
    </source>
</evidence>
<evidence type="ECO:0000256" key="4">
    <source>
        <dbReference type="ARBA" id="ARBA00022807"/>
    </source>
</evidence>
<evidence type="ECO:0000259" key="10">
    <source>
        <dbReference type="PROSITE" id="PS50208"/>
    </source>
</evidence>
<sequence>MEASKILLEALEELNKAELKRFIWHLSKGVTPDTKPIPSAKLEEADRQDVVDSMEQYYSADAGKIAVQALRNLNQNDLAKRLESKLQEVQQPAQENTRHAPVPEPQLSQTDGKQHNMTPSSQEFKCKILQDMRDEVYIPTTSQRKGSALLITNVYFDYEEYNRKGAERDEENMEWLLKALGYNVEIHRNLSGDEIDKKVRDFSKRSEHQDSDSTFVVLMSHGKRINNRDAIVGVRYHEKLIPGDVYFVDETFSHLNSVNCPALIDKPKVILIQACRGGHKGGVDVHDQVPESDSWVHREKDFICFMSTLPDTVSYRNPATGSHFINYIVEVFCEWAHKHDIMELFRKVTRGMETRPGRTDDKLLPCLERTSLTRKFYLFPGL</sequence>
<evidence type="ECO:0000256" key="3">
    <source>
        <dbReference type="ARBA" id="ARBA00022801"/>
    </source>
</evidence>
<dbReference type="InterPro" id="IPR004020">
    <property type="entry name" value="DAPIN"/>
</dbReference>
<dbReference type="PROSITE" id="PS01121">
    <property type="entry name" value="CASPASE_HIS"/>
    <property type="match status" value="1"/>
</dbReference>
<reference evidence="12" key="1">
    <citation type="submission" date="2023-08" db="EMBL/GenBank/DDBJ databases">
        <title>Chromosome-level Genome Assembly of mud carp (Cirrhinus molitorella).</title>
        <authorList>
            <person name="Liu H."/>
        </authorList>
    </citation>
    <scope>NUCLEOTIDE SEQUENCE</scope>
    <source>
        <strain evidence="12">Prfri</strain>
        <tissue evidence="12">Muscle</tissue>
    </source>
</reference>
<dbReference type="GO" id="GO:0072559">
    <property type="term" value="C:NLRP3 inflammasome complex"/>
    <property type="evidence" value="ECO:0007669"/>
    <property type="project" value="TreeGrafter"/>
</dbReference>
<dbReference type="InterPro" id="IPR011600">
    <property type="entry name" value="Pept_C14_caspase"/>
</dbReference>
<feature type="region of interest" description="Disordered" evidence="8">
    <location>
        <begin position="87"/>
        <end position="119"/>
    </location>
</feature>
<comment type="similarity">
    <text evidence="1 7">Belongs to the peptidase C14A family.</text>
</comment>
<evidence type="ECO:0000259" key="9">
    <source>
        <dbReference type="PROSITE" id="PS50207"/>
    </source>
</evidence>